<dbReference type="GO" id="GO:0005952">
    <property type="term" value="C:cAMP-dependent protein kinase complex"/>
    <property type="evidence" value="ECO:0007669"/>
    <property type="project" value="InterPro"/>
</dbReference>
<dbReference type="GO" id="GO:0030552">
    <property type="term" value="F:cAMP binding"/>
    <property type="evidence" value="ECO:0007669"/>
    <property type="project" value="TreeGrafter"/>
</dbReference>
<dbReference type="InterPro" id="IPR014710">
    <property type="entry name" value="RmlC-like_jellyroll"/>
</dbReference>
<feature type="domain" description="Cyclic nucleotide-binding" evidence="2">
    <location>
        <begin position="186"/>
        <end position="312"/>
    </location>
</feature>
<dbReference type="AlphaFoldDB" id="Q22BB1"/>
<dbReference type="SUPFAM" id="SSF51206">
    <property type="entry name" value="cAMP-binding domain-like"/>
    <property type="match status" value="2"/>
</dbReference>
<feature type="compositionally biased region" description="Polar residues" evidence="1">
    <location>
        <begin position="644"/>
        <end position="655"/>
    </location>
</feature>
<feature type="region of interest" description="Disordered" evidence="1">
    <location>
        <begin position="394"/>
        <end position="422"/>
    </location>
</feature>
<dbReference type="SMART" id="SM00100">
    <property type="entry name" value="cNMP"/>
    <property type="match status" value="2"/>
</dbReference>
<dbReference type="OrthoDB" id="166212at2759"/>
<dbReference type="CDD" id="cd00038">
    <property type="entry name" value="CAP_ED"/>
    <property type="match status" value="2"/>
</dbReference>
<evidence type="ECO:0000313" key="4">
    <source>
        <dbReference type="Proteomes" id="UP000009168"/>
    </source>
</evidence>
<proteinExistence type="predicted"/>
<evidence type="ECO:0000256" key="1">
    <source>
        <dbReference type="SAM" id="MobiDB-lite"/>
    </source>
</evidence>
<dbReference type="KEGG" id="tet:TTHERM_01107450"/>
<organism evidence="3 4">
    <name type="scientific">Tetrahymena thermophila (strain SB210)</name>
    <dbReference type="NCBI Taxonomy" id="312017"/>
    <lineage>
        <taxon>Eukaryota</taxon>
        <taxon>Sar</taxon>
        <taxon>Alveolata</taxon>
        <taxon>Ciliophora</taxon>
        <taxon>Intramacronucleata</taxon>
        <taxon>Oligohymenophorea</taxon>
        <taxon>Hymenostomatida</taxon>
        <taxon>Tetrahymenina</taxon>
        <taxon>Tetrahymenidae</taxon>
        <taxon>Tetrahymena</taxon>
    </lineage>
</organism>
<keyword evidence="4" id="KW-1185">Reference proteome</keyword>
<feature type="region of interest" description="Disordered" evidence="1">
    <location>
        <begin position="629"/>
        <end position="657"/>
    </location>
</feature>
<dbReference type="InterPro" id="IPR000595">
    <property type="entry name" value="cNMP-bd_dom"/>
</dbReference>
<feature type="domain" description="Cyclic nucleotide-binding" evidence="2">
    <location>
        <begin position="66"/>
        <end position="166"/>
    </location>
</feature>
<gene>
    <name evidence="3" type="ORF">TTHERM_01107450</name>
</gene>
<dbReference type="eggNOG" id="ENOG502SC32">
    <property type="taxonomic scope" value="Eukaryota"/>
</dbReference>
<accession>Q22BB1</accession>
<dbReference type="InterPro" id="IPR018490">
    <property type="entry name" value="cNMP-bd_dom_sf"/>
</dbReference>
<feature type="region of interest" description="Disordered" evidence="1">
    <location>
        <begin position="878"/>
        <end position="918"/>
    </location>
</feature>
<dbReference type="Gene3D" id="2.60.120.10">
    <property type="entry name" value="Jelly Rolls"/>
    <property type="match status" value="2"/>
</dbReference>
<dbReference type="InParanoid" id="Q22BB1"/>
<feature type="region of interest" description="Disordered" evidence="1">
    <location>
        <begin position="561"/>
        <end position="586"/>
    </location>
</feature>
<dbReference type="RefSeq" id="XP_001030260.3">
    <property type="nucleotide sequence ID" value="XM_001030260.3"/>
</dbReference>
<name>Q22BB1_TETTS</name>
<dbReference type="GeneID" id="7842290"/>
<evidence type="ECO:0000313" key="3">
    <source>
        <dbReference type="EMBL" id="EAR82597.3"/>
    </source>
</evidence>
<dbReference type="STRING" id="312017.Q22BB1"/>
<dbReference type="HOGENOM" id="CLU_308493_0_0_1"/>
<dbReference type="PANTHER" id="PTHR11635">
    <property type="entry name" value="CAMP-DEPENDENT PROTEIN KINASE REGULATORY CHAIN"/>
    <property type="match status" value="1"/>
</dbReference>
<feature type="compositionally biased region" description="Low complexity" evidence="1">
    <location>
        <begin position="878"/>
        <end position="894"/>
    </location>
</feature>
<dbReference type="Pfam" id="PF00027">
    <property type="entry name" value="cNMP_binding"/>
    <property type="match status" value="1"/>
</dbReference>
<feature type="compositionally biased region" description="Polar residues" evidence="1">
    <location>
        <begin position="908"/>
        <end position="918"/>
    </location>
</feature>
<feature type="compositionally biased region" description="Low complexity" evidence="1">
    <location>
        <begin position="629"/>
        <end position="641"/>
    </location>
</feature>
<dbReference type="GO" id="GO:0005829">
    <property type="term" value="C:cytosol"/>
    <property type="evidence" value="ECO:0007669"/>
    <property type="project" value="TreeGrafter"/>
</dbReference>
<sequence>MEEKHDQNIELNDIIHTLKKSFEERNAIEIEKLQQQTKDIPFFKQYISQGDKDVHYKCCKYMKYEYAKKDETIFLIDTIGTKFYLILKGKVGVYIRLPKQVNIQNQDSPDKKQEDDDSLTCVKVLNQGEAFGELALLNNKPRLASIIAHENTYLAVLDKKEFGIILKEKEEQKLLKEMGFFAKLPFFNGWNFNLVKLLYLNAFRVKYKKGDIVFQEGQEPVAVYIITDGQFDLEKTFDKEKRLDFWESDNTNPIKNMRLASKKAKMNLRIASYVPHELFGEEDIMNQNHKRTFSAICESATGECIMIKKRDFFIRILKEEGAKQYLKQRLQNKNNRMMEKIQNIRNSIYSFQNFLYNDQNGLKKQKEQNQEIFKNENFSQDAIKKFVNNQGHASNFQIDKDSHPKESPSPTEVGSPDYITSPLKQPYARRSMTSFMNLFTNNQTEQNPPIIPIFEYKRQSLAANTEQFSPLLKQIKQQQGNGENKNILRLFSNLNQNTETLSPQKSQIDTLEKDYVRSNKKNFTSQPNSNQASLVYIKKFSAVFDEEKFNNFKLSLKRNKSQNNHFNGQDQSSKHQNTNPSNDINSYSLIDLPDIIQQNSQLIVQNQDCDQKTSANSFPAITQAIVESKNPNDSSYSSNKDSSGRQSCLSPSSPQFKKYIFNSPQKETNFNSENKKKANQLMSHNSELTVPNKFSSMSNVSTNKKQQQQNQKIKIFENLKQKIVSQNSLSHLNAYSDDNRLSKDESKILIEENKQHINSKNVSIILPKIIINSEQNHQEKNINTPIANKIKSLVSEEISQYKLITPNHKNQIHFNQSQQTNTITDRQRITQSVGRIKQSSLYFNQVFQANTENQLSKNIRQNSSLDRQVQNLQYAKNQKQQNTTNQIAQNNNTNGSVVSPKRNIKQKGWNQNKPSSEQSNLYYKQHIQAGQRIGDLIEKMIMKQQEKSQRTLENLHNNSQITKFDEVHKQNLFNNSILQKSYLKSNPSVTKLIQADKDDVQNSLFNQLKHHISIGTQFSSLIKQIDQNKVQKLPQNSLQNKIVQNLQQNKN</sequence>
<dbReference type="PROSITE" id="PS50042">
    <property type="entry name" value="CNMP_BINDING_3"/>
    <property type="match status" value="2"/>
</dbReference>
<dbReference type="EMBL" id="GG662272">
    <property type="protein sequence ID" value="EAR82597.3"/>
    <property type="molecule type" value="Genomic_DNA"/>
</dbReference>
<dbReference type="GO" id="GO:0034236">
    <property type="term" value="F:protein kinase A catalytic subunit binding"/>
    <property type="evidence" value="ECO:0007669"/>
    <property type="project" value="TreeGrafter"/>
</dbReference>
<dbReference type="PANTHER" id="PTHR11635:SF152">
    <property type="entry name" value="CAMP-DEPENDENT PROTEIN KINASE TYPE I REGULATORY SUBUNIT-RELATED"/>
    <property type="match status" value="1"/>
</dbReference>
<dbReference type="InterPro" id="IPR050503">
    <property type="entry name" value="cAMP-dep_PK_reg_su-like"/>
</dbReference>
<protein>
    <submittedName>
        <fullName evidence="3">Cyclic nucleotide-binding domain protein</fullName>
    </submittedName>
</protein>
<dbReference type="GO" id="GO:0004862">
    <property type="term" value="F:cAMP-dependent protein kinase inhibitor activity"/>
    <property type="evidence" value="ECO:0007669"/>
    <property type="project" value="TreeGrafter"/>
</dbReference>
<dbReference type="Proteomes" id="UP000009168">
    <property type="component" value="Unassembled WGS sequence"/>
</dbReference>
<reference evidence="4" key="1">
    <citation type="journal article" date="2006" name="PLoS Biol.">
        <title>Macronuclear genome sequence of the ciliate Tetrahymena thermophila, a model eukaryote.</title>
        <authorList>
            <person name="Eisen J.A."/>
            <person name="Coyne R.S."/>
            <person name="Wu M."/>
            <person name="Wu D."/>
            <person name="Thiagarajan M."/>
            <person name="Wortman J.R."/>
            <person name="Badger J.H."/>
            <person name="Ren Q."/>
            <person name="Amedeo P."/>
            <person name="Jones K.M."/>
            <person name="Tallon L.J."/>
            <person name="Delcher A.L."/>
            <person name="Salzberg S.L."/>
            <person name="Silva J.C."/>
            <person name="Haas B.J."/>
            <person name="Majoros W.H."/>
            <person name="Farzad M."/>
            <person name="Carlton J.M."/>
            <person name="Smith R.K. Jr."/>
            <person name="Garg J."/>
            <person name="Pearlman R.E."/>
            <person name="Karrer K.M."/>
            <person name="Sun L."/>
            <person name="Manning G."/>
            <person name="Elde N.C."/>
            <person name="Turkewitz A.P."/>
            <person name="Asai D.J."/>
            <person name="Wilkes D.E."/>
            <person name="Wang Y."/>
            <person name="Cai H."/>
            <person name="Collins K."/>
            <person name="Stewart B.A."/>
            <person name="Lee S.R."/>
            <person name="Wilamowska K."/>
            <person name="Weinberg Z."/>
            <person name="Ruzzo W.L."/>
            <person name="Wloga D."/>
            <person name="Gaertig J."/>
            <person name="Frankel J."/>
            <person name="Tsao C.-C."/>
            <person name="Gorovsky M.A."/>
            <person name="Keeling P.J."/>
            <person name="Waller R.F."/>
            <person name="Patron N.J."/>
            <person name="Cherry J.M."/>
            <person name="Stover N.A."/>
            <person name="Krieger C.J."/>
            <person name="del Toro C."/>
            <person name="Ryder H.F."/>
            <person name="Williamson S.C."/>
            <person name="Barbeau R.A."/>
            <person name="Hamilton E.P."/>
            <person name="Orias E."/>
        </authorList>
    </citation>
    <scope>NUCLEOTIDE SEQUENCE [LARGE SCALE GENOMIC DNA]</scope>
    <source>
        <strain evidence="4">SB210</strain>
    </source>
</reference>
<evidence type="ECO:0000259" key="2">
    <source>
        <dbReference type="PROSITE" id="PS50042"/>
    </source>
</evidence>